<comment type="similarity">
    <text evidence="5">Belongs to the HIPP family.</text>
</comment>
<dbReference type="EMBL" id="NBSK02000009">
    <property type="protein sequence ID" value="KAJ0187624.1"/>
    <property type="molecule type" value="Genomic_DNA"/>
</dbReference>
<protein>
    <recommendedName>
        <fullName evidence="7">HMA domain-containing protein</fullName>
    </recommendedName>
</protein>
<sequence>MLCIIIPLPFFLKENLSLLLSFSLSLPQAKMASTEAEEPSQSFKTKTSVLRVSIHCQGCKRKVQKLLQSVPGVQEIRIEAKLQRVEVTGDVSAETLLRKLVKAGKHAELWPEKPPEIRVKETEKPTTTSQGSVSEESPVSVKEIKPPTTKTENPVEDPKKVSKTAAPGGGEPAVSGGKGDESVGKSEGGKESAEVKAEEKKPETGAASNQASQPASEKKEEQNEKDGGGGGGGGEGKKKKKKKAQNSDKNGSSSGQPPSNGRSVNGGGGGGGSPPPTRPPTNPSPPRHNGYQYPPPHYYTPPPAPVYTVSYNTAQPPVNSYTASYYTPPPPQSYAYSHFSSQMAPPPYVPPDYDSYRQQPSDSFEMFSDENPNGCLVM</sequence>
<organism evidence="8 9">
    <name type="scientific">Lactuca sativa</name>
    <name type="common">Garden lettuce</name>
    <dbReference type="NCBI Taxonomy" id="4236"/>
    <lineage>
        <taxon>Eukaryota</taxon>
        <taxon>Viridiplantae</taxon>
        <taxon>Streptophyta</taxon>
        <taxon>Embryophyta</taxon>
        <taxon>Tracheophyta</taxon>
        <taxon>Spermatophyta</taxon>
        <taxon>Magnoliopsida</taxon>
        <taxon>eudicotyledons</taxon>
        <taxon>Gunneridae</taxon>
        <taxon>Pentapetalae</taxon>
        <taxon>asterids</taxon>
        <taxon>campanulids</taxon>
        <taxon>Asterales</taxon>
        <taxon>Asteraceae</taxon>
        <taxon>Cichorioideae</taxon>
        <taxon>Cichorieae</taxon>
        <taxon>Lactucinae</taxon>
        <taxon>Lactuca</taxon>
    </lineage>
</organism>
<feature type="domain" description="HMA" evidence="7">
    <location>
        <begin position="45"/>
        <end position="112"/>
    </location>
</feature>
<feature type="region of interest" description="Disordered" evidence="6">
    <location>
        <begin position="112"/>
        <end position="315"/>
    </location>
</feature>
<feature type="compositionally biased region" description="Low complexity" evidence="6">
    <location>
        <begin position="250"/>
        <end position="263"/>
    </location>
</feature>
<dbReference type="CDD" id="cd00371">
    <property type="entry name" value="HMA"/>
    <property type="match status" value="1"/>
</dbReference>
<evidence type="ECO:0000256" key="6">
    <source>
        <dbReference type="SAM" id="MobiDB-lite"/>
    </source>
</evidence>
<feature type="compositionally biased region" description="Basic and acidic residues" evidence="6">
    <location>
        <begin position="178"/>
        <end position="203"/>
    </location>
</feature>
<keyword evidence="4" id="KW-0449">Lipoprotein</keyword>
<dbReference type="Proteomes" id="UP000235145">
    <property type="component" value="Unassembled WGS sequence"/>
</dbReference>
<dbReference type="PROSITE" id="PS50846">
    <property type="entry name" value="HMA_2"/>
    <property type="match status" value="1"/>
</dbReference>
<dbReference type="Pfam" id="PF00403">
    <property type="entry name" value="HMA"/>
    <property type="match status" value="1"/>
</dbReference>
<dbReference type="GO" id="GO:0016020">
    <property type="term" value="C:membrane"/>
    <property type="evidence" value="ECO:0007669"/>
    <property type="project" value="UniProtKB-SubCell"/>
</dbReference>
<feature type="compositionally biased region" description="Pro residues" evidence="6">
    <location>
        <begin position="293"/>
        <end position="305"/>
    </location>
</feature>
<comment type="subcellular location">
    <subcellularLocation>
        <location evidence="1">Membrane</location>
        <topology evidence="1">Peripheral membrane protein</topology>
    </subcellularLocation>
</comment>
<feature type="compositionally biased region" description="Basic and acidic residues" evidence="6">
    <location>
        <begin position="216"/>
        <end position="227"/>
    </location>
</feature>
<dbReference type="AlphaFoldDB" id="A0A9R1WU48"/>
<evidence type="ECO:0000256" key="1">
    <source>
        <dbReference type="ARBA" id="ARBA00004170"/>
    </source>
</evidence>
<comment type="caution">
    <text evidence="8">The sequence shown here is derived from an EMBL/GenBank/DDBJ whole genome shotgun (WGS) entry which is preliminary data.</text>
</comment>
<keyword evidence="4" id="KW-0636">Prenylation</keyword>
<feature type="compositionally biased region" description="Pro residues" evidence="6">
    <location>
        <begin position="273"/>
        <end position="286"/>
    </location>
</feature>
<evidence type="ECO:0000313" key="8">
    <source>
        <dbReference type="EMBL" id="KAJ0187624.1"/>
    </source>
</evidence>
<dbReference type="GO" id="GO:0009626">
    <property type="term" value="P:plant-type hypersensitive response"/>
    <property type="evidence" value="ECO:0007669"/>
    <property type="project" value="UniProtKB-KW"/>
</dbReference>
<feature type="compositionally biased region" description="Basic and acidic residues" evidence="6">
    <location>
        <begin position="112"/>
        <end position="124"/>
    </location>
</feature>
<dbReference type="SUPFAM" id="SSF55008">
    <property type="entry name" value="HMA, heavy metal-associated domain"/>
    <property type="match status" value="1"/>
</dbReference>
<dbReference type="InterPro" id="IPR006121">
    <property type="entry name" value="HMA_dom"/>
</dbReference>
<dbReference type="InterPro" id="IPR036163">
    <property type="entry name" value="HMA_dom_sf"/>
</dbReference>
<proteinExistence type="inferred from homology"/>
<name>A0A9R1WU48_LACSA</name>
<gene>
    <name evidence="8" type="ORF">LSAT_V11C900491090</name>
</gene>
<evidence type="ECO:0000256" key="2">
    <source>
        <dbReference type="ARBA" id="ARBA00022481"/>
    </source>
</evidence>
<feature type="compositionally biased region" description="Low complexity" evidence="6">
    <location>
        <begin position="132"/>
        <end position="141"/>
    </location>
</feature>
<evidence type="ECO:0000256" key="3">
    <source>
        <dbReference type="ARBA" id="ARBA00022723"/>
    </source>
</evidence>
<keyword evidence="2" id="KW-0488">Methylation</keyword>
<dbReference type="Gene3D" id="3.30.70.100">
    <property type="match status" value="1"/>
</dbReference>
<evidence type="ECO:0000256" key="4">
    <source>
        <dbReference type="ARBA" id="ARBA00023289"/>
    </source>
</evidence>
<evidence type="ECO:0000256" key="5">
    <source>
        <dbReference type="ARBA" id="ARBA00024045"/>
    </source>
</evidence>
<keyword evidence="9" id="KW-1185">Reference proteome</keyword>
<evidence type="ECO:0000313" key="9">
    <source>
        <dbReference type="Proteomes" id="UP000235145"/>
    </source>
</evidence>
<reference evidence="8 9" key="1">
    <citation type="journal article" date="2017" name="Nat. Commun.">
        <title>Genome assembly with in vitro proximity ligation data and whole-genome triplication in lettuce.</title>
        <authorList>
            <person name="Reyes-Chin-Wo S."/>
            <person name="Wang Z."/>
            <person name="Yang X."/>
            <person name="Kozik A."/>
            <person name="Arikit S."/>
            <person name="Song C."/>
            <person name="Xia L."/>
            <person name="Froenicke L."/>
            <person name="Lavelle D.O."/>
            <person name="Truco M.J."/>
            <person name="Xia R."/>
            <person name="Zhu S."/>
            <person name="Xu C."/>
            <person name="Xu H."/>
            <person name="Xu X."/>
            <person name="Cox K."/>
            <person name="Korf I."/>
            <person name="Meyers B.C."/>
            <person name="Michelmore R.W."/>
        </authorList>
    </citation>
    <scope>NUCLEOTIDE SEQUENCE [LARGE SCALE GENOMIC DNA]</scope>
    <source>
        <strain evidence="9">cv. Salinas</strain>
        <tissue evidence="8">Seedlings</tissue>
    </source>
</reference>
<dbReference type="OrthoDB" id="689350at2759"/>
<feature type="compositionally biased region" description="Polar residues" evidence="6">
    <location>
        <begin position="206"/>
        <end position="215"/>
    </location>
</feature>
<evidence type="ECO:0000259" key="7">
    <source>
        <dbReference type="PROSITE" id="PS50846"/>
    </source>
</evidence>
<accession>A0A9R1WU48</accession>
<dbReference type="GO" id="GO:0046872">
    <property type="term" value="F:metal ion binding"/>
    <property type="evidence" value="ECO:0007669"/>
    <property type="project" value="UniProtKB-KW"/>
</dbReference>
<dbReference type="PANTHER" id="PTHR45868:SF69">
    <property type="entry name" value="HEAVY METAL-ASSOCIATED ISOPRENYLATED PLANT PROTEIN 35"/>
    <property type="match status" value="1"/>
</dbReference>
<feature type="region of interest" description="Disordered" evidence="6">
    <location>
        <begin position="345"/>
        <end position="378"/>
    </location>
</feature>
<keyword evidence="3" id="KW-0479">Metal-binding</keyword>
<dbReference type="PANTHER" id="PTHR45868">
    <property type="entry name" value="HEAVY METAL-ASSOCIATED ISOPRENYLATED PLANT PROTEIN 33-RELATED"/>
    <property type="match status" value="1"/>
</dbReference>